<evidence type="ECO:0000256" key="1">
    <source>
        <dbReference type="ARBA" id="ARBA00004651"/>
    </source>
</evidence>
<feature type="transmembrane region" description="Helical" evidence="12">
    <location>
        <begin position="371"/>
        <end position="390"/>
    </location>
</feature>
<gene>
    <name evidence="16" type="ORF">H9891_02610</name>
</gene>
<feature type="transmembrane region" description="Helical" evidence="12">
    <location>
        <begin position="259"/>
        <end position="281"/>
    </location>
</feature>
<feature type="transmembrane region" description="Helical" evidence="12">
    <location>
        <begin position="301"/>
        <end position="327"/>
    </location>
</feature>
<dbReference type="InterPro" id="IPR050558">
    <property type="entry name" value="PTS_Sugar-Specific_Components"/>
</dbReference>
<evidence type="ECO:0000256" key="5">
    <source>
        <dbReference type="ARBA" id="ARBA00022679"/>
    </source>
</evidence>
<dbReference type="FunFam" id="2.70.70.10:FF:000001">
    <property type="entry name" value="PTS system glucose-specific IIA component"/>
    <property type="match status" value="1"/>
</dbReference>
<dbReference type="InterPro" id="IPR036878">
    <property type="entry name" value="Glu_permease_IIB"/>
</dbReference>
<dbReference type="Proteomes" id="UP000823989">
    <property type="component" value="Unassembled WGS sequence"/>
</dbReference>
<dbReference type="FunFam" id="3.30.1360.60:FF:000001">
    <property type="entry name" value="PTS system glucose-specific IIBC component PtsG"/>
    <property type="match status" value="1"/>
</dbReference>
<dbReference type="InterPro" id="IPR001127">
    <property type="entry name" value="PTS_EIIA_1_perm"/>
</dbReference>
<keyword evidence="6" id="KW-0598">Phosphotransferase system</keyword>
<keyword evidence="8" id="KW-0418">Kinase</keyword>
<dbReference type="Gene3D" id="2.70.70.10">
    <property type="entry name" value="Glucose Permease (Domain IIA)"/>
    <property type="match status" value="1"/>
</dbReference>
<dbReference type="InterPro" id="IPR011055">
    <property type="entry name" value="Dup_hybrid_motif"/>
</dbReference>
<organism evidence="16 17">
    <name type="scientific">Candidatus Salinicoccus stercoripullorum</name>
    <dbReference type="NCBI Taxonomy" id="2838756"/>
    <lineage>
        <taxon>Bacteria</taxon>
        <taxon>Bacillati</taxon>
        <taxon>Bacillota</taxon>
        <taxon>Bacilli</taxon>
        <taxon>Bacillales</taxon>
        <taxon>Staphylococcaceae</taxon>
        <taxon>Salinicoccus</taxon>
    </lineage>
</organism>
<dbReference type="GO" id="GO:0090589">
    <property type="term" value="F:protein-phosphocysteine-trehalose phosphotransferase system transporter activity"/>
    <property type="evidence" value="ECO:0007669"/>
    <property type="project" value="TreeGrafter"/>
</dbReference>
<keyword evidence="4" id="KW-0762">Sugar transport</keyword>
<dbReference type="EMBL" id="DXHR01000007">
    <property type="protein sequence ID" value="HIW12032.1"/>
    <property type="molecule type" value="Genomic_DNA"/>
</dbReference>
<dbReference type="GO" id="GO:0015771">
    <property type="term" value="P:trehalose transport"/>
    <property type="evidence" value="ECO:0007669"/>
    <property type="project" value="TreeGrafter"/>
</dbReference>
<dbReference type="PROSITE" id="PS51103">
    <property type="entry name" value="PTS_EIIC_TYPE_1"/>
    <property type="match status" value="1"/>
</dbReference>
<dbReference type="InterPro" id="IPR003352">
    <property type="entry name" value="PTS_EIIC"/>
</dbReference>
<dbReference type="GO" id="GO:0005886">
    <property type="term" value="C:plasma membrane"/>
    <property type="evidence" value="ECO:0007669"/>
    <property type="project" value="UniProtKB-SubCell"/>
</dbReference>
<dbReference type="PROSITE" id="PS51098">
    <property type="entry name" value="PTS_EIIB_TYPE_1"/>
    <property type="match status" value="1"/>
</dbReference>
<dbReference type="NCBIfam" id="TIGR01995">
    <property type="entry name" value="PTS-II-ABC-beta"/>
    <property type="match status" value="1"/>
</dbReference>
<dbReference type="Pfam" id="PF00358">
    <property type="entry name" value="PTS_EIIA_1"/>
    <property type="match status" value="1"/>
</dbReference>
<dbReference type="InterPro" id="IPR013013">
    <property type="entry name" value="PTS_EIIC_1"/>
</dbReference>
<dbReference type="PROSITE" id="PS01035">
    <property type="entry name" value="PTS_EIIB_TYPE_1_CYS"/>
    <property type="match status" value="1"/>
</dbReference>
<evidence type="ECO:0000256" key="6">
    <source>
        <dbReference type="ARBA" id="ARBA00022683"/>
    </source>
</evidence>
<keyword evidence="7 12" id="KW-0812">Transmembrane</keyword>
<evidence type="ECO:0000256" key="7">
    <source>
        <dbReference type="ARBA" id="ARBA00022692"/>
    </source>
</evidence>
<evidence type="ECO:0000259" key="15">
    <source>
        <dbReference type="PROSITE" id="PS51103"/>
    </source>
</evidence>
<reference evidence="16" key="2">
    <citation type="submission" date="2021-04" db="EMBL/GenBank/DDBJ databases">
        <authorList>
            <person name="Gilroy R."/>
        </authorList>
    </citation>
    <scope>NUCLEOTIDE SEQUENCE</scope>
    <source>
        <strain evidence="16">ChiHjej13B12-752</strain>
    </source>
</reference>
<evidence type="ECO:0000256" key="9">
    <source>
        <dbReference type="ARBA" id="ARBA00022989"/>
    </source>
</evidence>
<feature type="transmembrane region" description="Helical" evidence="12">
    <location>
        <begin position="177"/>
        <end position="195"/>
    </location>
</feature>
<dbReference type="EC" id="2.7.1.-" evidence="16"/>
<dbReference type="GO" id="GO:0008982">
    <property type="term" value="F:protein-N(PI)-phosphohistidine-sugar phosphotransferase activity"/>
    <property type="evidence" value="ECO:0007669"/>
    <property type="project" value="InterPro"/>
</dbReference>
<dbReference type="PANTHER" id="PTHR30175">
    <property type="entry name" value="PHOSPHOTRANSFERASE SYSTEM TRANSPORT PROTEIN"/>
    <property type="match status" value="1"/>
</dbReference>
<dbReference type="PROSITE" id="PS51093">
    <property type="entry name" value="PTS_EIIA_TYPE_1"/>
    <property type="match status" value="1"/>
</dbReference>
<dbReference type="GO" id="GO:0016301">
    <property type="term" value="F:kinase activity"/>
    <property type="evidence" value="ECO:0007669"/>
    <property type="project" value="UniProtKB-KW"/>
</dbReference>
<dbReference type="AlphaFoldDB" id="A0A9D1TZD2"/>
<name>A0A9D1TZD2_9STAP</name>
<feature type="transmembrane region" description="Helical" evidence="12">
    <location>
        <begin position="108"/>
        <end position="126"/>
    </location>
</feature>
<protein>
    <submittedName>
        <fullName evidence="16">Beta-glucoside-specific PTS transporter subunit IIABC</fullName>
        <ecNumber evidence="16">2.7.1.-</ecNumber>
    </submittedName>
</protein>
<feature type="transmembrane region" description="Helical" evidence="12">
    <location>
        <begin position="215"/>
        <end position="239"/>
    </location>
</feature>
<feature type="active site" description="Phosphocysteine intermediate; for EIIB activity" evidence="11">
    <location>
        <position position="26"/>
    </location>
</feature>
<feature type="domain" description="PTS EIIA type-1" evidence="13">
    <location>
        <begin position="526"/>
        <end position="630"/>
    </location>
</feature>
<dbReference type="InterPro" id="IPR001996">
    <property type="entry name" value="PTS_IIB_1"/>
</dbReference>
<feature type="transmembrane region" description="Helical" evidence="12">
    <location>
        <begin position="339"/>
        <end position="359"/>
    </location>
</feature>
<dbReference type="PANTHER" id="PTHR30175:SF1">
    <property type="entry name" value="PTS SYSTEM ARBUTIN-, CELLOBIOSE-, AND SALICIN-SPECIFIC EIIBC COMPONENT-RELATED"/>
    <property type="match status" value="1"/>
</dbReference>
<proteinExistence type="predicted"/>
<dbReference type="PROSITE" id="PS00371">
    <property type="entry name" value="PTS_EIIA_TYPE_1_HIS"/>
    <property type="match status" value="1"/>
</dbReference>
<feature type="domain" description="PTS EIIC type-1" evidence="15">
    <location>
        <begin position="107"/>
        <end position="480"/>
    </location>
</feature>
<dbReference type="Pfam" id="PF02378">
    <property type="entry name" value="PTS_EIIC"/>
    <property type="match status" value="1"/>
</dbReference>
<keyword evidence="3" id="KW-1003">Cell membrane</keyword>
<keyword evidence="5 16" id="KW-0808">Transferase</keyword>
<dbReference type="CDD" id="cd00210">
    <property type="entry name" value="PTS_IIA_glc"/>
    <property type="match status" value="1"/>
</dbReference>
<dbReference type="Pfam" id="PF00367">
    <property type="entry name" value="PTS_EIIB"/>
    <property type="match status" value="1"/>
</dbReference>
<feature type="domain" description="PTS EIIB type-1" evidence="14">
    <location>
        <begin position="4"/>
        <end position="86"/>
    </location>
</feature>
<keyword evidence="10 12" id="KW-0472">Membrane</keyword>
<evidence type="ECO:0000259" key="13">
    <source>
        <dbReference type="PROSITE" id="PS51093"/>
    </source>
</evidence>
<keyword evidence="2" id="KW-0813">Transport</keyword>
<dbReference type="NCBIfam" id="TIGR00830">
    <property type="entry name" value="PTBA"/>
    <property type="match status" value="1"/>
</dbReference>
<evidence type="ECO:0000256" key="2">
    <source>
        <dbReference type="ARBA" id="ARBA00022448"/>
    </source>
</evidence>
<comment type="caution">
    <text evidence="16">The sequence shown here is derived from an EMBL/GenBank/DDBJ whole genome shotgun (WGS) entry which is preliminary data.</text>
</comment>
<comment type="subcellular location">
    <subcellularLocation>
        <location evidence="1">Cell membrane</location>
        <topology evidence="1">Multi-pass membrane protein</topology>
    </subcellularLocation>
</comment>
<feature type="transmembrane region" description="Helical" evidence="12">
    <location>
        <begin position="397"/>
        <end position="421"/>
    </location>
</feature>
<accession>A0A9D1TZD2</accession>
<feature type="transmembrane region" description="Helical" evidence="12">
    <location>
        <begin position="146"/>
        <end position="165"/>
    </location>
</feature>
<dbReference type="SUPFAM" id="SSF51261">
    <property type="entry name" value="Duplicated hybrid motif"/>
    <property type="match status" value="1"/>
</dbReference>
<dbReference type="CDD" id="cd00212">
    <property type="entry name" value="PTS_IIB_glc"/>
    <property type="match status" value="1"/>
</dbReference>
<evidence type="ECO:0000256" key="10">
    <source>
        <dbReference type="ARBA" id="ARBA00023136"/>
    </source>
</evidence>
<evidence type="ECO:0000259" key="14">
    <source>
        <dbReference type="PROSITE" id="PS51098"/>
    </source>
</evidence>
<reference evidence="16" key="1">
    <citation type="journal article" date="2021" name="PeerJ">
        <title>Extensive microbial diversity within the chicken gut microbiome revealed by metagenomics and culture.</title>
        <authorList>
            <person name="Gilroy R."/>
            <person name="Ravi A."/>
            <person name="Getino M."/>
            <person name="Pursley I."/>
            <person name="Horton D.L."/>
            <person name="Alikhan N.F."/>
            <person name="Baker D."/>
            <person name="Gharbi K."/>
            <person name="Hall N."/>
            <person name="Watson M."/>
            <person name="Adriaenssens E.M."/>
            <person name="Foster-Nyarko E."/>
            <person name="Jarju S."/>
            <person name="Secka A."/>
            <person name="Antonio M."/>
            <person name="Oren A."/>
            <person name="Chaudhuri R.R."/>
            <person name="La Ragione R."/>
            <person name="Hildebrand F."/>
            <person name="Pallen M.J."/>
        </authorList>
    </citation>
    <scope>NUCLEOTIDE SEQUENCE</scope>
    <source>
        <strain evidence="16">ChiHjej13B12-752</strain>
    </source>
</reference>
<evidence type="ECO:0000313" key="17">
    <source>
        <dbReference type="Proteomes" id="UP000823989"/>
    </source>
</evidence>
<dbReference type="InterPro" id="IPR018113">
    <property type="entry name" value="PTrfase_EIIB_Cys"/>
</dbReference>
<evidence type="ECO:0000256" key="12">
    <source>
        <dbReference type="SAM" id="Phobius"/>
    </source>
</evidence>
<evidence type="ECO:0000256" key="3">
    <source>
        <dbReference type="ARBA" id="ARBA00022475"/>
    </source>
</evidence>
<dbReference type="InterPro" id="IPR011297">
    <property type="entry name" value="PTS_IIABC_b_glu"/>
</dbReference>
<feature type="transmembrane region" description="Helical" evidence="12">
    <location>
        <begin position="441"/>
        <end position="464"/>
    </location>
</feature>
<sequence length="656" mass="71177">MDNNKLAREIIDLVGGTENVNSVTHCVTRLRFKLKNHDKADREALEEHEGVVTVREASGQFQVVIGNHVPDVYKAVVTEGGFKTEKQEQEDEDRDDEKKGLLNSFIDIISNIFLPILPLLMATGIIKGFNSMFVAFGWLESTSGTYQILNVIGDGFFTFLPIFLGYTAMKKFGGTPFLGMTIAAALVHPSLAGLGESEPIMTLFSGTVLESPVQVSFLGIPIILMSYTASVVPIILSTYFASKIERAFAKIIPQVVKSFIVPFLTLLIIVPLTFIIIGPVATWLAQSIGFVIQEGYEFAPILAGIIVGGFWQVLVIFGVHWGIIPIYYNNLAVQGFDMLIAMTFAASFAQIGAVLAVWIKSRNKKLKSLSIPAFISGFFGVTEPAIYGITLPLKTPFIMSCIGSAVGGAIIAITGAALYSAGPLGVFKIPTFIHPENGIDGGFIGMLIAITVAFIVAFILTYFFGRVNQNETDDAVVGDETMKQEVYNEELLEENATWEAEGTAIHAENILSPTTGEIVPLTSVEDEVFSSETMGQGVAIRPDEGRMYAPVDGTVTSLFRTKHAVGITSDNGAEILIHIGMDTVQLDGEFFETHISQGDIVKAGDLLVEFDIDKITEAGYSIVTPIIITNTSAYEELEIVSGDTIVTKEVLIITKY</sequence>
<dbReference type="SUPFAM" id="SSF55604">
    <property type="entry name" value="Glucose permease domain IIB"/>
    <property type="match status" value="1"/>
</dbReference>
<dbReference type="Gene3D" id="3.30.1360.60">
    <property type="entry name" value="Glucose permease domain IIB"/>
    <property type="match status" value="1"/>
</dbReference>
<evidence type="ECO:0000313" key="16">
    <source>
        <dbReference type="EMBL" id="HIW12032.1"/>
    </source>
</evidence>
<keyword evidence="9 12" id="KW-1133">Transmembrane helix</keyword>
<evidence type="ECO:0000256" key="4">
    <source>
        <dbReference type="ARBA" id="ARBA00022597"/>
    </source>
</evidence>
<evidence type="ECO:0000256" key="8">
    <source>
        <dbReference type="ARBA" id="ARBA00022777"/>
    </source>
</evidence>
<evidence type="ECO:0000256" key="11">
    <source>
        <dbReference type="PROSITE-ProRule" id="PRU00421"/>
    </source>
</evidence>
<dbReference type="GO" id="GO:0009401">
    <property type="term" value="P:phosphoenolpyruvate-dependent sugar phosphotransferase system"/>
    <property type="evidence" value="ECO:0007669"/>
    <property type="project" value="UniProtKB-KW"/>
</dbReference>